<dbReference type="PANTHER" id="PTHR47197:SF3">
    <property type="entry name" value="DIHYDRO-HEME D1 DEHYDROGENASE"/>
    <property type="match status" value="1"/>
</dbReference>
<sequence>MSILASAAPVCADQVAHGCRRGPLAQGVGAARRAGRLLLALACAAACVPAAAQIAVVLNSRDASVSLIDQKTFAEVGRVDVGKEPHHLYPTPDGKSLIIANAMSDDLHLLDPVTGQVQSRQRGIEDPYQIGFSPDNKWFVVNALRLDRVDIYRYDGKALSVAARLPLPKAPSHVWFSADSRFAFVTLQESESIAAIDLGRQQVVWQMRVGKLPAGIIVTPDDRFLMVGIMGEDCVAVVDWRAQKLLECIRTGRGAHNFRGQGDRRHVFVSNRVENTISRIDMTTMKVVDTIAVPGGPDDMEITADGRHLWVTSRFAKQVCVVDIAQRKVVQRIPVGRSPHGIYFHNRAPLL</sequence>
<evidence type="ECO:0000259" key="2">
    <source>
        <dbReference type="Pfam" id="PF21783"/>
    </source>
</evidence>
<dbReference type="SUPFAM" id="SSF50974">
    <property type="entry name" value="Nitrous oxide reductase, N-terminal domain"/>
    <property type="match status" value="1"/>
</dbReference>
<dbReference type="InterPro" id="IPR048433">
    <property type="entry name" value="YNCE-like_beta-prop"/>
</dbReference>
<evidence type="ECO:0000313" key="3">
    <source>
        <dbReference type="EMBL" id="MBB5272394.1"/>
    </source>
</evidence>
<organism evidence="3 4">
    <name type="scientific">Quisquiliibacterium transsilvanicum</name>
    <dbReference type="NCBI Taxonomy" id="1549638"/>
    <lineage>
        <taxon>Bacteria</taxon>
        <taxon>Pseudomonadati</taxon>
        <taxon>Pseudomonadota</taxon>
        <taxon>Betaproteobacteria</taxon>
        <taxon>Burkholderiales</taxon>
        <taxon>Burkholderiaceae</taxon>
        <taxon>Quisquiliibacterium</taxon>
    </lineage>
</organism>
<dbReference type="PANTHER" id="PTHR47197">
    <property type="entry name" value="PROTEIN NIRF"/>
    <property type="match status" value="1"/>
</dbReference>
<dbReference type="Proteomes" id="UP000532440">
    <property type="component" value="Unassembled WGS sequence"/>
</dbReference>
<reference evidence="3 4" key="1">
    <citation type="submission" date="2020-08" db="EMBL/GenBank/DDBJ databases">
        <title>Genomic Encyclopedia of Type Strains, Phase IV (KMG-IV): sequencing the most valuable type-strain genomes for metagenomic binning, comparative biology and taxonomic classification.</title>
        <authorList>
            <person name="Goeker M."/>
        </authorList>
    </citation>
    <scope>NUCLEOTIDE SEQUENCE [LARGE SCALE GENOMIC DNA]</scope>
    <source>
        <strain evidence="3 4">DSM 29781</strain>
    </source>
</reference>
<dbReference type="InterPro" id="IPR051200">
    <property type="entry name" value="Host-pathogen_enzymatic-act"/>
</dbReference>
<evidence type="ECO:0000313" key="4">
    <source>
        <dbReference type="Proteomes" id="UP000532440"/>
    </source>
</evidence>
<dbReference type="Gene3D" id="2.130.10.10">
    <property type="entry name" value="YVTN repeat-like/Quinoprotein amine dehydrogenase"/>
    <property type="match status" value="2"/>
</dbReference>
<name>A0A7W8HHZ3_9BURK</name>
<feature type="domain" description="YNCE-like beta-propeller" evidence="2">
    <location>
        <begin position="44"/>
        <end position="349"/>
    </location>
</feature>
<proteinExistence type="predicted"/>
<gene>
    <name evidence="3" type="ORF">HNQ70_002408</name>
</gene>
<keyword evidence="4" id="KW-1185">Reference proteome</keyword>
<comment type="caution">
    <text evidence="3">The sequence shown here is derived from an EMBL/GenBank/DDBJ whole genome shotgun (WGS) entry which is preliminary data.</text>
</comment>
<dbReference type="InterPro" id="IPR011045">
    <property type="entry name" value="N2O_reductase_N"/>
</dbReference>
<protein>
    <submittedName>
        <fullName evidence="3">YVTN family beta-propeller protein</fullName>
    </submittedName>
</protein>
<keyword evidence="1" id="KW-0732">Signal</keyword>
<dbReference type="RefSeq" id="WP_183967771.1">
    <property type="nucleotide sequence ID" value="NZ_BAABEW010000025.1"/>
</dbReference>
<evidence type="ECO:0000256" key="1">
    <source>
        <dbReference type="ARBA" id="ARBA00022729"/>
    </source>
</evidence>
<dbReference type="InterPro" id="IPR015943">
    <property type="entry name" value="WD40/YVTN_repeat-like_dom_sf"/>
</dbReference>
<dbReference type="Pfam" id="PF21783">
    <property type="entry name" value="YNCE"/>
    <property type="match status" value="1"/>
</dbReference>
<accession>A0A7W8HHZ3</accession>
<dbReference type="EMBL" id="JACHGB010000004">
    <property type="protein sequence ID" value="MBB5272394.1"/>
    <property type="molecule type" value="Genomic_DNA"/>
</dbReference>
<dbReference type="AlphaFoldDB" id="A0A7W8HHZ3"/>